<dbReference type="EMBL" id="OZ034817">
    <property type="protein sequence ID" value="CAL1385646.1"/>
    <property type="molecule type" value="Genomic_DNA"/>
</dbReference>
<dbReference type="PROSITE" id="PS50181">
    <property type="entry name" value="FBOX"/>
    <property type="match status" value="1"/>
</dbReference>
<protein>
    <recommendedName>
        <fullName evidence="1">F-box domain-containing protein</fullName>
    </recommendedName>
</protein>
<dbReference type="Pfam" id="PF24758">
    <property type="entry name" value="LRR_At5g56370"/>
    <property type="match status" value="1"/>
</dbReference>
<evidence type="ECO:0000313" key="3">
    <source>
        <dbReference type="Proteomes" id="UP001497516"/>
    </source>
</evidence>
<dbReference type="InterPro" id="IPR032675">
    <property type="entry name" value="LRR_dom_sf"/>
</dbReference>
<dbReference type="InterPro" id="IPR050232">
    <property type="entry name" value="FBL13/AtMIF1-like"/>
</dbReference>
<dbReference type="SUPFAM" id="SSF81383">
    <property type="entry name" value="F-box domain"/>
    <property type="match status" value="1"/>
</dbReference>
<dbReference type="PANTHER" id="PTHR31900">
    <property type="entry name" value="F-BOX/RNI SUPERFAMILY PROTEIN-RELATED"/>
    <property type="match status" value="1"/>
</dbReference>
<dbReference type="Pfam" id="PF08387">
    <property type="entry name" value="FBD"/>
    <property type="match status" value="1"/>
</dbReference>
<dbReference type="Pfam" id="PF00646">
    <property type="entry name" value="F-box"/>
    <property type="match status" value="1"/>
</dbReference>
<dbReference type="Proteomes" id="UP001497516">
    <property type="component" value="Chromosome 4"/>
</dbReference>
<dbReference type="InterPro" id="IPR055411">
    <property type="entry name" value="LRR_FXL15/At3g58940/PEG3-like"/>
</dbReference>
<dbReference type="InterPro" id="IPR036047">
    <property type="entry name" value="F-box-like_dom_sf"/>
</dbReference>
<organism evidence="2 3">
    <name type="scientific">Linum trigynum</name>
    <dbReference type="NCBI Taxonomy" id="586398"/>
    <lineage>
        <taxon>Eukaryota</taxon>
        <taxon>Viridiplantae</taxon>
        <taxon>Streptophyta</taxon>
        <taxon>Embryophyta</taxon>
        <taxon>Tracheophyta</taxon>
        <taxon>Spermatophyta</taxon>
        <taxon>Magnoliopsida</taxon>
        <taxon>eudicotyledons</taxon>
        <taxon>Gunneridae</taxon>
        <taxon>Pentapetalae</taxon>
        <taxon>rosids</taxon>
        <taxon>fabids</taxon>
        <taxon>Malpighiales</taxon>
        <taxon>Linaceae</taxon>
        <taxon>Linum</taxon>
    </lineage>
</organism>
<evidence type="ECO:0000313" key="2">
    <source>
        <dbReference type="EMBL" id="CAL1385646.1"/>
    </source>
</evidence>
<dbReference type="InterPro" id="IPR006566">
    <property type="entry name" value="FBD"/>
</dbReference>
<keyword evidence="3" id="KW-1185">Reference proteome</keyword>
<proteinExistence type="predicted"/>
<feature type="domain" description="F-box" evidence="1">
    <location>
        <begin position="18"/>
        <end position="72"/>
    </location>
</feature>
<name>A0AAV2EI49_9ROSI</name>
<dbReference type="InterPro" id="IPR001810">
    <property type="entry name" value="F-box_dom"/>
</dbReference>
<dbReference type="CDD" id="cd22160">
    <property type="entry name" value="F-box_AtFBL13-like"/>
    <property type="match status" value="1"/>
</dbReference>
<dbReference type="AlphaFoldDB" id="A0AAV2EI49"/>
<dbReference type="Gene3D" id="3.80.10.10">
    <property type="entry name" value="Ribonuclease Inhibitor"/>
    <property type="match status" value="1"/>
</dbReference>
<dbReference type="SMART" id="SM00579">
    <property type="entry name" value="FBD"/>
    <property type="match status" value="1"/>
</dbReference>
<gene>
    <name evidence="2" type="ORF">LTRI10_LOCUS26767</name>
</gene>
<sequence length="535" mass="61623">MEKTTPKIARTEPGIDADDRLSFLPDEVISHILSFLQTKYAVGTTVLSRRWKDHWARVSNIDIDNHLVYKPLSRKMAILSLPQDEPLNYEGGRRDFEFWRFVDKVLAQHKNLNSVRRFRLHFSNWYREVLYHTRFDRELVFGPPIEEIDVSICVQTVDGAPDYMPCIPENFYTLKNLKAVKLHRVMMNAAKGSVSLPSVKILQLRYVTMKNFESLRRLISGCPVLETLHLDNCYPNRNEEDIIDVSLPSLKNLKICNYADEFESMMCPIVIEAPNLEELYLEQFTELQFKGSISLSCLHSVDVDFGFDCEAAYHDLVQLIGQISTAKKMRLSQSTLYRLSFCDDVKLLVFPKLIHLTIGMGGSSWLLHSLLKSASKLQSLVIDLDDHNGRPIEWESLETAPAPECLLSSLEVIEIKEPIEFEDDWKMVVYLVNTGAVLKKVNMHLKSSARETDREMVAFLDLESLLKQSRGPNRWEAHLFLPNNKVNRIYRDDEIYIGEELDDDFDEADDVTDADYNINVKTKMNSTTKRGDSEA</sequence>
<reference evidence="2 3" key="1">
    <citation type="submission" date="2024-04" db="EMBL/GenBank/DDBJ databases">
        <authorList>
            <person name="Fracassetti M."/>
        </authorList>
    </citation>
    <scope>NUCLEOTIDE SEQUENCE [LARGE SCALE GENOMIC DNA]</scope>
</reference>
<accession>A0AAV2EI49</accession>
<dbReference type="PANTHER" id="PTHR31900:SF31">
    <property type="entry name" value="F-BOX_LRR-REPEAT PROTEIN 13-LIKE"/>
    <property type="match status" value="1"/>
</dbReference>
<dbReference type="SUPFAM" id="SSF52047">
    <property type="entry name" value="RNI-like"/>
    <property type="match status" value="1"/>
</dbReference>
<evidence type="ECO:0000259" key="1">
    <source>
        <dbReference type="PROSITE" id="PS50181"/>
    </source>
</evidence>
<dbReference type="InterPro" id="IPR053781">
    <property type="entry name" value="F-box_AtFBL13-like"/>
</dbReference>